<dbReference type="RefSeq" id="WP_036430377.1">
    <property type="nucleotide sequence ID" value="NZ_AP022567.1"/>
</dbReference>
<reference evidence="2" key="2">
    <citation type="submission" date="2020-02" db="EMBL/GenBank/DDBJ databases">
        <authorList>
            <person name="Matsumoto Y."/>
            <person name="Motooka D."/>
            <person name="Nakamura S."/>
        </authorList>
    </citation>
    <scope>NUCLEOTIDE SEQUENCE</scope>
    <source>
        <strain evidence="2">JCM 12375</strain>
    </source>
</reference>
<keyword evidence="1" id="KW-0812">Transmembrane</keyword>
<feature type="transmembrane region" description="Helical" evidence="1">
    <location>
        <begin position="80"/>
        <end position="99"/>
    </location>
</feature>
<dbReference type="EMBL" id="AP022567">
    <property type="protein sequence ID" value="BBX33052.1"/>
    <property type="molecule type" value="Genomic_DNA"/>
</dbReference>
<evidence type="ECO:0000313" key="3">
    <source>
        <dbReference type="EMBL" id="BDY28325.1"/>
    </source>
</evidence>
<reference evidence="3" key="3">
    <citation type="submission" date="2023-03" db="EMBL/GenBank/DDBJ databases">
        <title>Draft genome sequence of a Mycolicibacterium mageritense strain H4_3_1 isolated from a hybrid biological-inorganic system reactor.</title>
        <authorList>
            <person name="Feng X."/>
            <person name="Kazama D."/>
            <person name="Sato K."/>
            <person name="Kobayashi H."/>
        </authorList>
    </citation>
    <scope>NUCLEOTIDE SEQUENCE</scope>
    <source>
        <strain evidence="3">H4_3_1</strain>
    </source>
</reference>
<keyword evidence="1" id="KW-1133">Transmembrane helix</keyword>
<evidence type="ECO:0000313" key="5">
    <source>
        <dbReference type="Proteomes" id="UP001241092"/>
    </source>
</evidence>
<feature type="transmembrane region" description="Helical" evidence="1">
    <location>
        <begin position="38"/>
        <end position="60"/>
    </location>
</feature>
<evidence type="ECO:0000313" key="4">
    <source>
        <dbReference type="Proteomes" id="UP000465622"/>
    </source>
</evidence>
<feature type="transmembrane region" description="Helical" evidence="1">
    <location>
        <begin position="233"/>
        <end position="253"/>
    </location>
</feature>
<dbReference type="Proteomes" id="UP000465622">
    <property type="component" value="Chromosome"/>
</dbReference>
<feature type="transmembrane region" description="Helical" evidence="1">
    <location>
        <begin position="152"/>
        <end position="173"/>
    </location>
</feature>
<sequence>MWTEILGWALLVSLNPMLLGAIVLVISRPRPVQNLLAFWVGCVIVNVPALLIPLVALHSVPSFAALAQELATPDPTSGIQPLQLGTGVLALCLAVLILVRSRVRQRVPARSASGGDSSVLVLDSDESEADSRPPGRIRRLLGRARDEWDNGALWVSMVLALIYVLPPPLILLIDTVIVGSGTSIGTQIVAVLVFVAVMFAVFEITLISYMLVPAKTQAVLDSVHGWALVHRTQVLIVLFFLVGIWQVLTGLGIA</sequence>
<accession>A0AAI8TTM6</accession>
<gene>
    <name evidence="3" type="primary">gap_2</name>
    <name evidence="3" type="ORF">hbim_02259</name>
    <name evidence="2" type="ORF">MMAGJ_23340</name>
</gene>
<keyword evidence="4" id="KW-1185">Reference proteome</keyword>
<name>A0AAI8TTM6_MYCME</name>
<dbReference type="Proteomes" id="UP001241092">
    <property type="component" value="Chromosome"/>
</dbReference>
<proteinExistence type="predicted"/>
<keyword evidence="1" id="KW-0472">Membrane</keyword>
<reference evidence="2 4" key="1">
    <citation type="journal article" date="2019" name="Emerg. Microbes Infect.">
        <title>Comprehensive subspecies identification of 175 nontuberculous mycobacteria species based on 7547 genomic profiles.</title>
        <authorList>
            <person name="Matsumoto Y."/>
            <person name="Kinjo T."/>
            <person name="Motooka D."/>
            <person name="Nabeya D."/>
            <person name="Jung N."/>
            <person name="Uechi K."/>
            <person name="Horii T."/>
            <person name="Iida T."/>
            <person name="Fujita J."/>
            <person name="Nakamura S."/>
        </authorList>
    </citation>
    <scope>NUCLEOTIDE SEQUENCE [LARGE SCALE GENOMIC DNA]</scope>
    <source>
        <strain evidence="2 4">JCM 12375</strain>
    </source>
</reference>
<dbReference type="EMBL" id="AP027452">
    <property type="protein sequence ID" value="BDY28325.1"/>
    <property type="molecule type" value="Genomic_DNA"/>
</dbReference>
<feature type="transmembrane region" description="Helical" evidence="1">
    <location>
        <begin position="188"/>
        <end position="212"/>
    </location>
</feature>
<protein>
    <submittedName>
        <fullName evidence="3">Peptidoglycolipid exporter Gap</fullName>
    </submittedName>
</protein>
<evidence type="ECO:0000256" key="1">
    <source>
        <dbReference type="SAM" id="Phobius"/>
    </source>
</evidence>
<feature type="transmembrane region" description="Helical" evidence="1">
    <location>
        <begin position="6"/>
        <end position="26"/>
    </location>
</feature>
<dbReference type="InterPro" id="IPR021315">
    <property type="entry name" value="Gap/Sap"/>
</dbReference>
<evidence type="ECO:0000313" key="2">
    <source>
        <dbReference type="EMBL" id="BBX33052.1"/>
    </source>
</evidence>
<organism evidence="3 5">
    <name type="scientific">Mycolicibacterium mageritense</name>
    <name type="common">Mycobacterium mageritense</name>
    <dbReference type="NCBI Taxonomy" id="53462"/>
    <lineage>
        <taxon>Bacteria</taxon>
        <taxon>Bacillati</taxon>
        <taxon>Actinomycetota</taxon>
        <taxon>Actinomycetes</taxon>
        <taxon>Mycobacteriales</taxon>
        <taxon>Mycobacteriaceae</taxon>
        <taxon>Mycolicibacterium</taxon>
    </lineage>
</organism>
<dbReference type="AlphaFoldDB" id="A0AAI8TTM6"/>
<dbReference type="Pfam" id="PF11139">
    <property type="entry name" value="SfLAP"/>
    <property type="match status" value="1"/>
</dbReference>